<gene>
    <name evidence="1" type="ORF">AF331_11105</name>
</gene>
<keyword evidence="2" id="KW-1185">Reference proteome</keyword>
<protein>
    <submittedName>
        <fullName evidence="1">Uncharacterized protein</fullName>
    </submittedName>
</protein>
<dbReference type="RefSeq" id="WP_053428183.1">
    <property type="nucleotide sequence ID" value="NZ_JAUKEH010000002.1"/>
</dbReference>
<dbReference type="Gene3D" id="3.40.50.300">
    <property type="entry name" value="P-loop containing nucleotide triphosphate hydrolases"/>
    <property type="match status" value="1"/>
</dbReference>
<accession>A0A0M0G497</accession>
<dbReference type="EMBL" id="LGUE01000004">
    <property type="protein sequence ID" value="KON84588.1"/>
    <property type="molecule type" value="Genomic_DNA"/>
</dbReference>
<name>A0A0M0G497_9BACI</name>
<dbReference type="Pfam" id="PF13671">
    <property type="entry name" value="AAA_33"/>
    <property type="match status" value="1"/>
</dbReference>
<proteinExistence type="predicted"/>
<dbReference type="PATRIC" id="fig|189381.12.peg.2237"/>
<evidence type="ECO:0000313" key="2">
    <source>
        <dbReference type="Proteomes" id="UP000037405"/>
    </source>
</evidence>
<evidence type="ECO:0000313" key="1">
    <source>
        <dbReference type="EMBL" id="KON84588.1"/>
    </source>
</evidence>
<comment type="caution">
    <text evidence="1">The sequence shown here is derived from an EMBL/GenBank/DDBJ whole genome shotgun (WGS) entry which is preliminary data.</text>
</comment>
<dbReference type="Proteomes" id="UP000037405">
    <property type="component" value="Unassembled WGS sequence"/>
</dbReference>
<dbReference type="STRING" id="189381.GCA_900166615_01666"/>
<reference evidence="2" key="1">
    <citation type="submission" date="2015-07" db="EMBL/GenBank/DDBJ databases">
        <title>Fjat-14235 jcm11544.</title>
        <authorList>
            <person name="Liu B."/>
            <person name="Wang J."/>
            <person name="Zhu Y."/>
            <person name="Liu G."/>
            <person name="Chen Q."/>
            <person name="Chen Z."/>
            <person name="Lan J."/>
            <person name="Che J."/>
            <person name="Ge C."/>
            <person name="Shi H."/>
            <person name="Pan Z."/>
            <person name="Liu X."/>
        </authorList>
    </citation>
    <scope>NUCLEOTIDE SEQUENCE [LARGE SCALE GENOMIC DNA]</scope>
    <source>
        <strain evidence="2">JCM 11544</strain>
    </source>
</reference>
<dbReference type="SUPFAM" id="SSF52540">
    <property type="entry name" value="P-loop containing nucleoside triphosphate hydrolases"/>
    <property type="match status" value="1"/>
</dbReference>
<sequence length="183" mass="20786">MRLAVLTVGKTHSGKTTFARTLERELPDFIVLDQDLQAEFINTHYRKLVPEKGPNTFKMALSQTILNHAVEHTGHHIILSNSNLDRDGRRDLLSRFGQKGFKTILVDFQIPDSVLFKRIGESGRSTTIFRTTTTSYEEVVQRQNGYHGNGPSEGEADHLLTIRSEEEVIRIIDAIKKIKSIEE</sequence>
<organism evidence="1 2">
    <name type="scientific">Rossellomorea marisflavi</name>
    <dbReference type="NCBI Taxonomy" id="189381"/>
    <lineage>
        <taxon>Bacteria</taxon>
        <taxon>Bacillati</taxon>
        <taxon>Bacillota</taxon>
        <taxon>Bacilli</taxon>
        <taxon>Bacillales</taxon>
        <taxon>Bacillaceae</taxon>
        <taxon>Rossellomorea</taxon>
    </lineage>
</organism>
<dbReference type="AlphaFoldDB" id="A0A0M0G497"/>
<dbReference type="OrthoDB" id="2356842at2"/>
<dbReference type="InterPro" id="IPR027417">
    <property type="entry name" value="P-loop_NTPase"/>
</dbReference>